<dbReference type="GeneID" id="8854553"/>
<protein>
    <submittedName>
        <fullName evidence="4">Predicted protein</fullName>
    </submittedName>
</protein>
<evidence type="ECO:0000313" key="4">
    <source>
        <dbReference type="EMBL" id="EFC40109.1"/>
    </source>
</evidence>
<dbReference type="SUPFAM" id="SSF49899">
    <property type="entry name" value="Concanavalin A-like lectins/glucanases"/>
    <property type="match status" value="1"/>
</dbReference>
<dbReference type="EMBL" id="GG738894">
    <property type="protein sequence ID" value="EFC40109.1"/>
    <property type="molecule type" value="Genomic_DNA"/>
</dbReference>
<evidence type="ECO:0000313" key="5">
    <source>
        <dbReference type="Proteomes" id="UP000006671"/>
    </source>
</evidence>
<dbReference type="VEuPathDB" id="AmoebaDB:NAEGRDRAFT_71919"/>
<reference evidence="4 5" key="1">
    <citation type="journal article" date="2010" name="Cell">
        <title>The genome of Naegleria gruberi illuminates early eukaryotic versatility.</title>
        <authorList>
            <person name="Fritz-Laylin L.K."/>
            <person name="Prochnik S.E."/>
            <person name="Ginger M.L."/>
            <person name="Dacks J.B."/>
            <person name="Carpenter M.L."/>
            <person name="Field M.C."/>
            <person name="Kuo A."/>
            <person name="Paredez A."/>
            <person name="Chapman J."/>
            <person name="Pham J."/>
            <person name="Shu S."/>
            <person name="Neupane R."/>
            <person name="Cipriano M."/>
            <person name="Mancuso J."/>
            <person name="Tu H."/>
            <person name="Salamov A."/>
            <person name="Lindquist E."/>
            <person name="Shapiro H."/>
            <person name="Lucas S."/>
            <person name="Grigoriev I.V."/>
            <person name="Cande W.Z."/>
            <person name="Fulton C."/>
            <person name="Rokhsar D.S."/>
            <person name="Dawson S.C."/>
        </authorList>
    </citation>
    <scope>NUCLEOTIDE SEQUENCE [LARGE SCALE GENOMIC DNA]</scope>
    <source>
        <strain evidence="4 5">NEG-M</strain>
    </source>
</reference>
<evidence type="ECO:0000256" key="2">
    <source>
        <dbReference type="SAM" id="SignalP"/>
    </source>
</evidence>
<dbReference type="OrthoDB" id="2153782at2759"/>
<name>D2VSF2_NAEGR</name>
<feature type="chain" id="PRO_5003038667" evidence="2">
    <location>
        <begin position="25"/>
        <end position="247"/>
    </location>
</feature>
<dbReference type="RefSeq" id="XP_002672853.1">
    <property type="nucleotide sequence ID" value="XM_002672807.1"/>
</dbReference>
<proteinExistence type="predicted"/>
<dbReference type="InterPro" id="IPR014895">
    <property type="entry name" value="Alginate_lyase_2"/>
</dbReference>
<evidence type="ECO:0000259" key="3">
    <source>
        <dbReference type="Pfam" id="PF08787"/>
    </source>
</evidence>
<dbReference type="KEGG" id="ngr:NAEGRDRAFT_71919"/>
<feature type="domain" description="Alginate lyase 2" evidence="3">
    <location>
        <begin position="31"/>
        <end position="233"/>
    </location>
</feature>
<dbReference type="InterPro" id="IPR013320">
    <property type="entry name" value="ConA-like_dom_sf"/>
</dbReference>
<sequence length="247" mass="27969">MIRQLQVAFGLFICCAFLLHVALCIPPGQVVNINNWYLTLPIGSYKNPQNIYQPNLNTFESDPYFVTGNDGNSIRFRVPIHKQTVTTSGSSYPRTELREMDSSNPSKTKVAWTNSDKGVHTMIIDQAITHLPIKRNRLAAGQIHDDNEFVIIIQLTGSQLFVKTNKNANAKVLDSNYQLGTRFLLKIEGFGGITNIYYNDMTKAAYSYEYSYKNAYFKAGCYSQSNCDYEQELCTDTSFVEIVYGNI</sequence>
<dbReference type="InParanoid" id="D2VSF2"/>
<accession>D2VSF2</accession>
<dbReference type="eggNOG" id="ENOG502SGJA">
    <property type="taxonomic scope" value="Eukaryota"/>
</dbReference>
<organism evidence="5">
    <name type="scientific">Naegleria gruberi</name>
    <name type="common">Amoeba</name>
    <dbReference type="NCBI Taxonomy" id="5762"/>
    <lineage>
        <taxon>Eukaryota</taxon>
        <taxon>Discoba</taxon>
        <taxon>Heterolobosea</taxon>
        <taxon>Tetramitia</taxon>
        <taxon>Eutetramitia</taxon>
        <taxon>Vahlkampfiidae</taxon>
        <taxon>Naegleria</taxon>
    </lineage>
</organism>
<evidence type="ECO:0000256" key="1">
    <source>
        <dbReference type="SAM" id="MobiDB-lite"/>
    </source>
</evidence>
<keyword evidence="5" id="KW-1185">Reference proteome</keyword>
<dbReference type="Gene3D" id="2.60.120.200">
    <property type="match status" value="1"/>
</dbReference>
<keyword evidence="2" id="KW-0732">Signal</keyword>
<feature type="region of interest" description="Disordered" evidence="1">
    <location>
        <begin position="87"/>
        <end position="110"/>
    </location>
</feature>
<gene>
    <name evidence="4" type="ORF">NAEGRDRAFT_71919</name>
</gene>
<dbReference type="AlphaFoldDB" id="D2VSF2"/>
<feature type="signal peptide" evidence="2">
    <location>
        <begin position="1"/>
        <end position="24"/>
    </location>
</feature>
<dbReference type="Proteomes" id="UP000006671">
    <property type="component" value="Unassembled WGS sequence"/>
</dbReference>
<dbReference type="Pfam" id="PF08787">
    <property type="entry name" value="Alginate_lyase2"/>
    <property type="match status" value="1"/>
</dbReference>